<feature type="compositionally biased region" description="Polar residues" evidence="11">
    <location>
        <begin position="94"/>
        <end position="103"/>
    </location>
</feature>
<dbReference type="EC" id="3.1.4.4" evidence="3"/>
<feature type="region of interest" description="Disordered" evidence="11">
    <location>
        <begin position="37"/>
        <end position="56"/>
    </location>
</feature>
<keyword evidence="6" id="KW-0442">Lipid degradation</keyword>
<evidence type="ECO:0000256" key="9">
    <source>
        <dbReference type="ARBA" id="ARBA00074658"/>
    </source>
</evidence>
<evidence type="ECO:0000256" key="11">
    <source>
        <dbReference type="SAM" id="MobiDB-lite"/>
    </source>
</evidence>
<feature type="compositionally biased region" description="Polar residues" evidence="11">
    <location>
        <begin position="1430"/>
        <end position="1443"/>
    </location>
</feature>
<sequence>MMKHHNTDVNNNNNNNTSIPSSSFIPRNKQRRSYGIRNKEKTDQLPPPPSIETNDHRIHRTIAAAVTSTSTSSSTNTNDKVDDNDNKRKDSLDSKISQQSQFYSDPGVSSRPPGEDVTLRIGNNHDSYISTQSLATCTTDSSFPYASSLPDNSPCISSMEQHDAVAGGTTTGPIRRMSTTGSVPDLHHQSQLHRQLSHRPHRWRRVKDWILMPASHNRRVRKNKEAMEAEHAAFDPQLFFRQLEWNVLSPLLLSCAFQYDENGHRMIPVLISQLRISVTRPNNSNLGHAERKRNLFKRTRNRLYLSRRCRSTKLCNNNIDGTKEEEEEKQHRHHHHYSNNTTDMFKIVVEYGNNNGDRYQGVGNRHYIQWVVYRRYWDFVRLHYHFLSHDILKKRNISIPSLPRLHQIRRSGYINKTWQRSTKIERHLVANELRHEASNLERQQQRKHHRHHLHRHPSSSQQQIKRVSTCGQQEQQQNDEEKEEGGGREREPDKRWNSLDLSFNLGLESETDPNCIPNMIEDSCMFKYRALERYLYALARTLWISPQINRFCKFLEISKLGLSLCISDPEGYHGKEGYLTIVDRTDRQIVKNIRDGLFCGMIARQESKRIPRWFIVRESYLIVCAGGPDTMAIEDVFLIDNAFRMERLSDEKQSKCATIPLFSRANKWNRANHTFCVSNYNTTWHLKAKNSQQARQFFESIQHMAKQSVWSRSHPFESYAPIRHHTSASWFIDGRDYFWEVSIALENAKETIYIHDWWLYLRRPPCENEDWRLDRILKRKAQQGIKIYIIIYKEVAVALPLYSHYSKKRLLSLSPDNIYVQRHPSRATDIFNKNNSLFYAHHEKICVVDNFVAFIGGIDLCFGRWDNEQHVVVDNGPLNNKYKDATMNPGRQQKQPQIWPGKDYSNPRILDFHTLDKPFEDNMDRKKLPRMPWHDVSVRMTGQPARDIARHFVQRWNFLRRSKPRPPKRPTPLLLVKPDIFPSLPITPLVGSGPHSQQKQYIDPRIGELPISHVCCIQLLRSVSQWSLGTQDHVEASIQNAYVEVIRHSEHFVYIENQFFITATQCGSTKINNRVGDALVNRIIQAKKTGTRWRAIIVLPLVPGFQSEINDAEASTIRLIMYCQYKSINRGPHSIFGRLRSAGVTNPEEYITFYGLRNWGELDNGHLVTEQVYVHAKVLIADDRTIIIGSANINERSLLGNRDSEIAACIHDNEIIASTLHGRPAKVGAFAQSLRLRLMSEHLGIGLECDQTKKEGKKQQRQQQQLEERKGKERSSTTTKIDTISSDNNDNKKSKQQIKERSSSISNCDSMQAMTSLFTHQQFEKSPNQNLLNNLTPTAPSKTVRTRPSWVSDDCKLTITVSSPTTKTPFCTIGNNNSSNTNHDDIPVAENSNPTTATINRTVSMGSDEQQKSKLWKRRNSRSSEKAEAQKSTLTAGTSSNISCSQKHDEQHVQFWEKLCCDPHIDGSGTDQGDQLLSDAAIAATAAAYNKDNEQGNNPNSYFQHVQDILRDPLSPEFMDFWHTTARRNSHLFRCAFLVMPDNNVQTWDEFNEFQRIAKTCLGRKDPATSGTHKEMMLSGARRRGDSSTSHNSHPAQNDNINSFGKCLNNSYTTRRRHSSSGIRTSAASATNTGIISPPSLAPLPAAADTGSIPERAHDYLCRVQGQLVIWPIHFLEKEDDKNEFLYSMDRIAPLEIFD</sequence>
<evidence type="ECO:0000256" key="8">
    <source>
        <dbReference type="ARBA" id="ARBA00042228"/>
    </source>
</evidence>
<dbReference type="InterPro" id="IPR025202">
    <property type="entry name" value="PLD-like_dom"/>
</dbReference>
<evidence type="ECO:0000313" key="14">
    <source>
        <dbReference type="Proteomes" id="UP001209540"/>
    </source>
</evidence>
<keyword evidence="14" id="KW-1185">Reference proteome</keyword>
<feature type="region of interest" description="Disordered" evidence="11">
    <location>
        <begin position="1"/>
        <end position="29"/>
    </location>
</feature>
<reference evidence="13" key="2">
    <citation type="submission" date="2023-02" db="EMBL/GenBank/DDBJ databases">
        <authorList>
            <consortium name="DOE Joint Genome Institute"/>
            <person name="Mondo S.J."/>
            <person name="Chang Y."/>
            <person name="Wang Y."/>
            <person name="Ahrendt S."/>
            <person name="Andreopoulos W."/>
            <person name="Barry K."/>
            <person name="Beard J."/>
            <person name="Benny G.L."/>
            <person name="Blankenship S."/>
            <person name="Bonito G."/>
            <person name="Cuomo C."/>
            <person name="Desiro A."/>
            <person name="Gervers K.A."/>
            <person name="Hundley H."/>
            <person name="Kuo A."/>
            <person name="LaButti K."/>
            <person name="Lang B.F."/>
            <person name="Lipzen A."/>
            <person name="O'Donnell K."/>
            <person name="Pangilinan J."/>
            <person name="Reynolds N."/>
            <person name="Sandor L."/>
            <person name="Smith M.W."/>
            <person name="Tsang A."/>
            <person name="Grigoriev I.V."/>
            <person name="Stajich J.E."/>
            <person name="Spatafora J.W."/>
        </authorList>
    </citation>
    <scope>NUCLEOTIDE SEQUENCE</scope>
    <source>
        <strain evidence="13">RSA 2281</strain>
    </source>
</reference>
<evidence type="ECO:0000256" key="2">
    <source>
        <dbReference type="ARBA" id="ARBA00008664"/>
    </source>
</evidence>
<feature type="compositionally biased region" description="Basic and acidic residues" evidence="11">
    <location>
        <begin position="1266"/>
        <end position="1275"/>
    </location>
</feature>
<dbReference type="EMBL" id="JAIXMP010000010">
    <property type="protein sequence ID" value="KAI9266553.1"/>
    <property type="molecule type" value="Genomic_DNA"/>
</dbReference>
<dbReference type="Gene3D" id="3.30.870.10">
    <property type="entry name" value="Endonuclease Chain A"/>
    <property type="match status" value="2"/>
</dbReference>
<dbReference type="SUPFAM" id="SSF50729">
    <property type="entry name" value="PH domain-like"/>
    <property type="match status" value="1"/>
</dbReference>
<comment type="similarity">
    <text evidence="2">Belongs to the phospholipase D family.</text>
</comment>
<feature type="region of interest" description="Disordered" evidence="11">
    <location>
        <begin position="439"/>
        <end position="494"/>
    </location>
</feature>
<evidence type="ECO:0000256" key="4">
    <source>
        <dbReference type="ARBA" id="ARBA00022737"/>
    </source>
</evidence>
<evidence type="ECO:0000256" key="3">
    <source>
        <dbReference type="ARBA" id="ARBA00012027"/>
    </source>
</evidence>
<feature type="compositionally biased region" description="Basic and acidic residues" evidence="11">
    <location>
        <begin position="79"/>
        <end position="93"/>
    </location>
</feature>
<evidence type="ECO:0000313" key="13">
    <source>
        <dbReference type="EMBL" id="KAI9266553.1"/>
    </source>
</evidence>
<dbReference type="GO" id="GO:0009395">
    <property type="term" value="P:phospholipid catabolic process"/>
    <property type="evidence" value="ECO:0007669"/>
    <property type="project" value="TreeGrafter"/>
</dbReference>
<feature type="compositionally biased region" description="Basic and acidic residues" evidence="11">
    <location>
        <begin position="1565"/>
        <end position="1576"/>
    </location>
</feature>
<dbReference type="GO" id="GO:0004630">
    <property type="term" value="F:phospholipase D activity"/>
    <property type="evidence" value="ECO:0007669"/>
    <property type="project" value="UniProtKB-EC"/>
</dbReference>
<feature type="compositionally biased region" description="Low complexity" evidence="11">
    <location>
        <begin position="66"/>
        <end position="78"/>
    </location>
</feature>
<reference evidence="13" key="1">
    <citation type="journal article" date="2022" name="IScience">
        <title>Evolution of zygomycete secretomes and the origins of terrestrial fungal ecologies.</title>
        <authorList>
            <person name="Chang Y."/>
            <person name="Wang Y."/>
            <person name="Mondo S."/>
            <person name="Ahrendt S."/>
            <person name="Andreopoulos W."/>
            <person name="Barry K."/>
            <person name="Beard J."/>
            <person name="Benny G.L."/>
            <person name="Blankenship S."/>
            <person name="Bonito G."/>
            <person name="Cuomo C."/>
            <person name="Desiro A."/>
            <person name="Gervers K.A."/>
            <person name="Hundley H."/>
            <person name="Kuo A."/>
            <person name="LaButti K."/>
            <person name="Lang B.F."/>
            <person name="Lipzen A."/>
            <person name="O'Donnell K."/>
            <person name="Pangilinan J."/>
            <person name="Reynolds N."/>
            <person name="Sandor L."/>
            <person name="Smith M.E."/>
            <person name="Tsang A."/>
            <person name="Grigoriev I.V."/>
            <person name="Stajich J.E."/>
            <person name="Spatafora J.W."/>
        </authorList>
    </citation>
    <scope>NUCLEOTIDE SEQUENCE</scope>
    <source>
        <strain evidence="13">RSA 2281</strain>
    </source>
</reference>
<keyword evidence="4" id="KW-0677">Repeat</keyword>
<dbReference type="PANTHER" id="PTHR18896">
    <property type="entry name" value="PHOSPHOLIPASE D"/>
    <property type="match status" value="1"/>
</dbReference>
<dbReference type="InterPro" id="IPR036871">
    <property type="entry name" value="PX_dom_sf"/>
</dbReference>
<dbReference type="SUPFAM" id="SSF64268">
    <property type="entry name" value="PX domain"/>
    <property type="match status" value="1"/>
</dbReference>
<protein>
    <recommendedName>
        <fullName evidence="9">Phospholipase D1</fullName>
        <ecNumber evidence="3">3.1.4.4</ecNumber>
    </recommendedName>
    <alternativeName>
        <fullName evidence="8">Choline phosphatase 1</fullName>
    </alternativeName>
    <alternativeName>
        <fullName evidence="10">Phosphatidylcholine-hydrolyzing phospholipase D1</fullName>
    </alternativeName>
</protein>
<dbReference type="SMART" id="SM00233">
    <property type="entry name" value="PH"/>
    <property type="match status" value="1"/>
</dbReference>
<dbReference type="PROSITE" id="PS50035">
    <property type="entry name" value="PLD"/>
    <property type="match status" value="2"/>
</dbReference>
<comment type="caution">
    <text evidence="13">The sequence shown here is derived from an EMBL/GenBank/DDBJ whole genome shotgun (WGS) entry which is preliminary data.</text>
</comment>
<feature type="compositionally biased region" description="Polar residues" evidence="11">
    <location>
        <begin position="1587"/>
        <end position="1613"/>
    </location>
</feature>
<accession>A0AAD5KCI6</accession>
<feature type="compositionally biased region" description="Basic residues" evidence="11">
    <location>
        <begin position="445"/>
        <end position="457"/>
    </location>
</feature>
<feature type="compositionally biased region" description="Polar residues" evidence="11">
    <location>
        <begin position="1620"/>
        <end position="1635"/>
    </location>
</feature>
<dbReference type="GO" id="GO:0035091">
    <property type="term" value="F:phosphatidylinositol binding"/>
    <property type="evidence" value="ECO:0007669"/>
    <property type="project" value="InterPro"/>
</dbReference>
<feature type="domain" description="PLD phosphodiesterase" evidence="12">
    <location>
        <begin position="1170"/>
        <end position="1197"/>
    </location>
</feature>
<dbReference type="SMART" id="SM00155">
    <property type="entry name" value="PLDc"/>
    <property type="match status" value="2"/>
</dbReference>
<feature type="region of interest" description="Disordered" evidence="11">
    <location>
        <begin position="1372"/>
        <end position="1443"/>
    </location>
</feature>
<dbReference type="CDD" id="cd09141">
    <property type="entry name" value="PLDc_vPLD1_2_yPLD_like_2"/>
    <property type="match status" value="1"/>
</dbReference>
<feature type="compositionally biased region" description="Polar residues" evidence="11">
    <location>
        <begin position="1372"/>
        <end position="1381"/>
    </location>
</feature>
<evidence type="ECO:0000256" key="7">
    <source>
        <dbReference type="ARBA" id="ARBA00023098"/>
    </source>
</evidence>
<gene>
    <name evidence="13" type="ORF">BDA99DRAFT_506023</name>
</gene>
<feature type="region of interest" description="Disordered" evidence="11">
    <location>
        <begin position="1250"/>
        <end position="1305"/>
    </location>
</feature>
<comment type="catalytic activity">
    <reaction evidence="1">
        <text>a 1,2-diacyl-sn-glycero-3-phosphocholine + H2O = a 1,2-diacyl-sn-glycero-3-phosphate + choline + H(+)</text>
        <dbReference type="Rhea" id="RHEA:14445"/>
        <dbReference type="ChEBI" id="CHEBI:15354"/>
        <dbReference type="ChEBI" id="CHEBI:15377"/>
        <dbReference type="ChEBI" id="CHEBI:15378"/>
        <dbReference type="ChEBI" id="CHEBI:57643"/>
        <dbReference type="ChEBI" id="CHEBI:58608"/>
        <dbReference type="EC" id="3.1.4.4"/>
    </reaction>
</comment>
<feature type="region of interest" description="Disordered" evidence="11">
    <location>
        <begin position="65"/>
        <end position="121"/>
    </location>
</feature>
<dbReference type="Pfam" id="PF13091">
    <property type="entry name" value="PLDc_2"/>
    <property type="match status" value="1"/>
</dbReference>
<proteinExistence type="inferred from homology"/>
<evidence type="ECO:0000256" key="10">
    <source>
        <dbReference type="ARBA" id="ARBA00079280"/>
    </source>
</evidence>
<feature type="compositionally biased region" description="Polar residues" evidence="11">
    <location>
        <begin position="1390"/>
        <end position="1408"/>
    </location>
</feature>
<evidence type="ECO:0000256" key="6">
    <source>
        <dbReference type="ARBA" id="ARBA00022963"/>
    </source>
</evidence>
<evidence type="ECO:0000259" key="12">
    <source>
        <dbReference type="PROSITE" id="PS50035"/>
    </source>
</evidence>
<keyword evidence="5" id="KW-0378">Hydrolase</keyword>
<dbReference type="InterPro" id="IPR001736">
    <property type="entry name" value="PLipase_D/transphosphatidylase"/>
</dbReference>
<dbReference type="SUPFAM" id="SSF56024">
    <property type="entry name" value="Phospholipase D/nuclease"/>
    <property type="match status" value="2"/>
</dbReference>
<dbReference type="PANTHER" id="PTHR18896:SF76">
    <property type="entry name" value="PHOSPHOLIPASE"/>
    <property type="match status" value="1"/>
</dbReference>
<feature type="compositionally biased region" description="Basic and acidic residues" evidence="11">
    <location>
        <begin position="1289"/>
        <end position="1302"/>
    </location>
</feature>
<dbReference type="InterPro" id="IPR001849">
    <property type="entry name" value="PH_domain"/>
</dbReference>
<dbReference type="Pfam" id="PF00614">
    <property type="entry name" value="PLDc"/>
    <property type="match status" value="1"/>
</dbReference>
<feature type="compositionally biased region" description="Low complexity" evidence="11">
    <location>
        <begin position="1637"/>
        <end position="1648"/>
    </location>
</feature>
<feature type="compositionally biased region" description="Basic and acidic residues" evidence="11">
    <location>
        <begin position="484"/>
        <end position="494"/>
    </location>
</feature>
<feature type="region of interest" description="Disordered" evidence="11">
    <location>
        <begin position="1565"/>
        <end position="1648"/>
    </location>
</feature>
<dbReference type="InterPro" id="IPR015679">
    <property type="entry name" value="PLipase_D_fam"/>
</dbReference>
<name>A0AAD5KCI6_9FUNG</name>
<feature type="compositionally biased region" description="Low complexity" evidence="11">
    <location>
        <begin position="1276"/>
        <end position="1287"/>
    </location>
</feature>
<organism evidence="13 14">
    <name type="scientific">Phascolomyces articulosus</name>
    <dbReference type="NCBI Taxonomy" id="60185"/>
    <lineage>
        <taxon>Eukaryota</taxon>
        <taxon>Fungi</taxon>
        <taxon>Fungi incertae sedis</taxon>
        <taxon>Mucoromycota</taxon>
        <taxon>Mucoromycotina</taxon>
        <taxon>Mucoromycetes</taxon>
        <taxon>Mucorales</taxon>
        <taxon>Lichtheimiaceae</taxon>
        <taxon>Phascolomyces</taxon>
    </lineage>
</organism>
<feature type="domain" description="PLD phosphodiesterase" evidence="12">
    <location>
        <begin position="837"/>
        <end position="864"/>
    </location>
</feature>
<dbReference type="FunFam" id="3.30.870.10:FF:000011">
    <property type="entry name" value="Phospholipase"/>
    <property type="match status" value="1"/>
</dbReference>
<keyword evidence="7" id="KW-0443">Lipid metabolism</keyword>
<dbReference type="Proteomes" id="UP001209540">
    <property type="component" value="Unassembled WGS sequence"/>
</dbReference>
<evidence type="ECO:0000256" key="5">
    <source>
        <dbReference type="ARBA" id="ARBA00022801"/>
    </source>
</evidence>
<evidence type="ECO:0000256" key="1">
    <source>
        <dbReference type="ARBA" id="ARBA00000798"/>
    </source>
</evidence>